<feature type="region of interest" description="Disordered" evidence="11">
    <location>
        <begin position="180"/>
        <end position="213"/>
    </location>
</feature>
<dbReference type="SUPFAM" id="SSF46785">
    <property type="entry name" value="Winged helix' DNA-binding domain"/>
    <property type="match status" value="1"/>
</dbReference>
<dbReference type="InterPro" id="IPR036390">
    <property type="entry name" value="WH_DNA-bd_sf"/>
</dbReference>
<keyword evidence="5" id="KW-0346">Stress response</keyword>
<evidence type="ECO:0000256" key="8">
    <source>
        <dbReference type="ARBA" id="ARBA00023242"/>
    </source>
</evidence>
<evidence type="ECO:0000256" key="2">
    <source>
        <dbReference type="ARBA" id="ARBA00011233"/>
    </source>
</evidence>
<feature type="coiled-coil region" evidence="10">
    <location>
        <begin position="213"/>
        <end position="240"/>
    </location>
</feature>
<feature type="region of interest" description="Disordered" evidence="11">
    <location>
        <begin position="268"/>
        <end position="287"/>
    </location>
</feature>
<evidence type="ECO:0000256" key="7">
    <source>
        <dbReference type="ARBA" id="ARBA00023163"/>
    </source>
</evidence>
<comment type="subunit">
    <text evidence="2">Homotrimer.</text>
</comment>
<dbReference type="GO" id="GO:0006357">
    <property type="term" value="P:regulation of transcription by RNA polymerase II"/>
    <property type="evidence" value="ECO:0007669"/>
    <property type="project" value="TreeGrafter"/>
</dbReference>
<dbReference type="PRINTS" id="PR00056">
    <property type="entry name" value="HSFDOMAIN"/>
</dbReference>
<dbReference type="PANTHER" id="PTHR10015:SF169">
    <property type="entry name" value="HEAT STRESS TRANSCRIPTION FACTOR B-2B"/>
    <property type="match status" value="1"/>
</dbReference>
<dbReference type="PANTHER" id="PTHR10015">
    <property type="entry name" value="HEAT SHOCK TRANSCRIPTION FACTOR"/>
    <property type="match status" value="1"/>
</dbReference>
<feature type="region of interest" description="Disordered" evidence="11">
    <location>
        <begin position="1"/>
        <end position="21"/>
    </location>
</feature>
<evidence type="ECO:0000256" key="3">
    <source>
        <dbReference type="ARBA" id="ARBA00022553"/>
    </source>
</evidence>
<reference evidence="13 14" key="1">
    <citation type="journal article" date="2017" name="Nature">
        <title>The Apostasia genome and the evolution of orchids.</title>
        <authorList>
            <person name="Zhang G.Q."/>
            <person name="Liu K.W."/>
            <person name="Li Z."/>
            <person name="Lohaus R."/>
            <person name="Hsiao Y.Y."/>
            <person name="Niu S.C."/>
            <person name="Wang J.Y."/>
            <person name="Lin Y.C."/>
            <person name="Xu Q."/>
            <person name="Chen L.J."/>
            <person name="Yoshida K."/>
            <person name="Fujiwara S."/>
            <person name="Wang Z.W."/>
            <person name="Zhang Y.Q."/>
            <person name="Mitsuda N."/>
            <person name="Wang M."/>
            <person name="Liu G.H."/>
            <person name="Pecoraro L."/>
            <person name="Huang H.X."/>
            <person name="Xiao X.J."/>
            <person name="Lin M."/>
            <person name="Wu X.Y."/>
            <person name="Wu W.L."/>
            <person name="Chen Y.Y."/>
            <person name="Chang S.B."/>
            <person name="Sakamoto S."/>
            <person name="Ohme-Takagi M."/>
            <person name="Yagi M."/>
            <person name="Zeng S.J."/>
            <person name="Shen C.Y."/>
            <person name="Yeh C.M."/>
            <person name="Luo Y.B."/>
            <person name="Tsai W.C."/>
            <person name="Van de Peer Y."/>
            <person name="Liu Z.J."/>
        </authorList>
    </citation>
    <scope>NUCLEOTIDE SEQUENCE [LARGE SCALE GENOMIC DNA]</scope>
    <source>
        <strain evidence="14">cv. Shenzhen</strain>
        <tissue evidence="13">Stem</tissue>
    </source>
</reference>
<dbReference type="SMART" id="SM00415">
    <property type="entry name" value="HSF"/>
    <property type="match status" value="1"/>
</dbReference>
<dbReference type="Gene3D" id="1.10.10.10">
    <property type="entry name" value="Winged helix-like DNA-binding domain superfamily/Winged helix DNA-binding domain"/>
    <property type="match status" value="1"/>
</dbReference>
<sequence length="369" mass="40310">METPPQMEQTSMATGTIEGQRSLPTPFLTKTYQLVDDPAIDDVISWNEDGSTFIVWRPPEFASDLLPRYFKHNNFSSFVRQLNTYVRSLSDGSSGLIASRLWVWSLAYWMCLFEFQGFRKIVPDRWEFANDSFRRGEKHLLCEIHRRKIWQAASGPSQSQASAPPAATALQAVPLAAPVNRTASPANSGDEQVVSSNSSPAAPPPWSSACSSAAELREENERLRRENFQLSQELSQIKSLCNNILQLMSKYASSQQLAGGLSAETSPELELIQSSGSAKDPEPAAPVKTEANYGCPRLFGVAIGAKHARTPDGEKPRRLLPIEVKSEPADLASDQSEEAATAAPNHQPCLLCSPRPHQTLCNGGIGAGT</sequence>
<organism evidence="13 14">
    <name type="scientific">Apostasia shenzhenica</name>
    <dbReference type="NCBI Taxonomy" id="1088818"/>
    <lineage>
        <taxon>Eukaryota</taxon>
        <taxon>Viridiplantae</taxon>
        <taxon>Streptophyta</taxon>
        <taxon>Embryophyta</taxon>
        <taxon>Tracheophyta</taxon>
        <taxon>Spermatophyta</taxon>
        <taxon>Magnoliopsida</taxon>
        <taxon>Liliopsida</taxon>
        <taxon>Asparagales</taxon>
        <taxon>Orchidaceae</taxon>
        <taxon>Apostasioideae</taxon>
        <taxon>Apostasia</taxon>
    </lineage>
</organism>
<feature type="domain" description="HSF-type DNA-binding" evidence="12">
    <location>
        <begin position="23"/>
        <end position="147"/>
    </location>
</feature>
<dbReference type="FunFam" id="1.10.10.10:FF:000037">
    <property type="entry name" value="Heat stress transcription factor B-4"/>
    <property type="match status" value="1"/>
</dbReference>
<accession>A0A2I0B4Z7</accession>
<dbReference type="InterPro" id="IPR036388">
    <property type="entry name" value="WH-like_DNA-bd_sf"/>
</dbReference>
<evidence type="ECO:0000256" key="9">
    <source>
        <dbReference type="RuleBase" id="RU004020"/>
    </source>
</evidence>
<dbReference type="Pfam" id="PF00447">
    <property type="entry name" value="HSF_DNA-bind"/>
    <property type="match status" value="1"/>
</dbReference>
<feature type="compositionally biased region" description="Polar residues" evidence="11">
    <location>
        <begin position="181"/>
        <end position="194"/>
    </location>
</feature>
<protein>
    <submittedName>
        <fullName evidence="13">Heat stress transcription factor B-2b</fullName>
    </submittedName>
</protein>
<gene>
    <name evidence="13" type="primary">HSFB2B</name>
    <name evidence="13" type="ORF">AXF42_Ash019434</name>
</gene>
<keyword evidence="10" id="KW-0175">Coiled coil</keyword>
<proteinExistence type="inferred from homology"/>
<keyword evidence="14" id="KW-1185">Reference proteome</keyword>
<dbReference type="AlphaFoldDB" id="A0A2I0B4Z7"/>
<comment type="similarity">
    <text evidence="9">Belongs to the HSF family.</text>
</comment>
<dbReference type="EMBL" id="KZ451913">
    <property type="protein sequence ID" value="PKA62851.1"/>
    <property type="molecule type" value="Genomic_DNA"/>
</dbReference>
<name>A0A2I0B4Z7_9ASPA</name>
<keyword evidence="8" id="KW-0539">Nucleus</keyword>
<dbReference type="STRING" id="1088818.A0A2I0B4Z7"/>
<dbReference type="InterPro" id="IPR000232">
    <property type="entry name" value="HSF_DNA-bd"/>
</dbReference>
<keyword evidence="3" id="KW-0597">Phosphoprotein</keyword>
<keyword evidence="7" id="KW-0804">Transcription</keyword>
<evidence type="ECO:0000256" key="6">
    <source>
        <dbReference type="ARBA" id="ARBA00023125"/>
    </source>
</evidence>
<evidence type="ECO:0000256" key="10">
    <source>
        <dbReference type="SAM" id="Coils"/>
    </source>
</evidence>
<evidence type="ECO:0000256" key="1">
    <source>
        <dbReference type="ARBA" id="ARBA00004123"/>
    </source>
</evidence>
<evidence type="ECO:0000256" key="11">
    <source>
        <dbReference type="SAM" id="MobiDB-lite"/>
    </source>
</evidence>
<keyword evidence="4" id="KW-0805">Transcription regulation</keyword>
<keyword evidence="6" id="KW-0238">DNA-binding</keyword>
<dbReference type="OrthoDB" id="60033at2759"/>
<comment type="subcellular location">
    <subcellularLocation>
        <location evidence="1">Nucleus</location>
    </subcellularLocation>
</comment>
<dbReference type="GO" id="GO:0005634">
    <property type="term" value="C:nucleus"/>
    <property type="evidence" value="ECO:0007669"/>
    <property type="project" value="UniProtKB-SubCell"/>
</dbReference>
<evidence type="ECO:0000256" key="5">
    <source>
        <dbReference type="ARBA" id="ARBA00023016"/>
    </source>
</evidence>
<dbReference type="GO" id="GO:0003700">
    <property type="term" value="F:DNA-binding transcription factor activity"/>
    <property type="evidence" value="ECO:0007669"/>
    <property type="project" value="InterPro"/>
</dbReference>
<evidence type="ECO:0000259" key="12">
    <source>
        <dbReference type="SMART" id="SM00415"/>
    </source>
</evidence>
<evidence type="ECO:0000256" key="4">
    <source>
        <dbReference type="ARBA" id="ARBA00023015"/>
    </source>
</evidence>
<dbReference type="GO" id="GO:0000978">
    <property type="term" value="F:RNA polymerase II cis-regulatory region sequence-specific DNA binding"/>
    <property type="evidence" value="ECO:0007669"/>
    <property type="project" value="TreeGrafter"/>
</dbReference>
<evidence type="ECO:0000313" key="14">
    <source>
        <dbReference type="Proteomes" id="UP000236161"/>
    </source>
</evidence>
<dbReference type="Proteomes" id="UP000236161">
    <property type="component" value="Unassembled WGS sequence"/>
</dbReference>
<evidence type="ECO:0000313" key="13">
    <source>
        <dbReference type="EMBL" id="PKA62851.1"/>
    </source>
</evidence>